<proteinExistence type="predicted"/>
<accession>A0AAJ0ZPK9</accession>
<gene>
    <name evidence="1" type="ORF">I8747_25140</name>
</gene>
<dbReference type="EMBL" id="JAEEFW010000008">
    <property type="protein sequence ID" value="MBU4636105.1"/>
    <property type="molecule type" value="Genomic_DNA"/>
</dbReference>
<dbReference type="RefSeq" id="WP_124298624.1">
    <property type="nucleotide sequence ID" value="NZ_CP027718.1"/>
</dbReference>
<dbReference type="AlphaFoldDB" id="A0AAJ0ZPK9"/>
<dbReference type="InterPro" id="IPR003458">
    <property type="entry name" value="Phage_T4_Gp38_tail_assem"/>
</dbReference>
<dbReference type="Proteomes" id="UP000787568">
    <property type="component" value="Unassembled WGS sequence"/>
</dbReference>
<evidence type="ECO:0000313" key="2">
    <source>
        <dbReference type="Proteomes" id="UP000787568"/>
    </source>
</evidence>
<evidence type="ECO:0000313" key="1">
    <source>
        <dbReference type="EMBL" id="MBU4636105.1"/>
    </source>
</evidence>
<protein>
    <submittedName>
        <fullName evidence="1">Tail fiber assembly protein</fullName>
    </submittedName>
</protein>
<name>A0AAJ0ZPK9_9PSED</name>
<reference evidence="1" key="1">
    <citation type="submission" date="2020-12" db="EMBL/GenBank/DDBJ databases">
        <title>Generalized mutagenesis with transposon Tn5. A laboratory procedure for the identification of genes responsible for a bacterial phenotype and its regulation, illustrated with phenazine production in Pseudomonas chlororaphis.</title>
        <authorList>
            <person name="Muzio F."/>
            <person name="Sobrero P."/>
            <person name="Agaras B."/>
            <person name="Valverde C."/>
        </authorList>
    </citation>
    <scope>NUCLEOTIDE SEQUENCE</scope>
    <source>
        <strain evidence="1">SMMP3</strain>
    </source>
</reference>
<sequence length="200" mass="21997">MMNYLIDASGALIGPVEFPLIPGLGIQLPNNAISLEQQLDDPAPGHAWAFVGGQPQQIVDLRGPAYSADTGESVEWSELGDLPEGLTKTAPPGQYFSWREGSWQLDVKAQQAAAAFGAQSERDKRLGEAALRMAPLQYALELGEASSEEQSALLEWKRYCVALNRIEQQPGYPFEVEWPVLNLEAPRGPLKTLRSFFRSK</sequence>
<organism evidence="1 2">
    <name type="scientific">Pseudomonas chlororaphis subsp. aurantiaca</name>
    <dbReference type="NCBI Taxonomy" id="86192"/>
    <lineage>
        <taxon>Bacteria</taxon>
        <taxon>Pseudomonadati</taxon>
        <taxon>Pseudomonadota</taxon>
        <taxon>Gammaproteobacteria</taxon>
        <taxon>Pseudomonadales</taxon>
        <taxon>Pseudomonadaceae</taxon>
        <taxon>Pseudomonas</taxon>
    </lineage>
</organism>
<dbReference type="Pfam" id="PF02413">
    <property type="entry name" value="Caudo_TAP"/>
    <property type="match status" value="1"/>
</dbReference>
<comment type="caution">
    <text evidence="1">The sequence shown here is derived from an EMBL/GenBank/DDBJ whole genome shotgun (WGS) entry which is preliminary data.</text>
</comment>